<keyword evidence="3" id="KW-1185">Reference proteome</keyword>
<dbReference type="Proteomes" id="UP001042704">
    <property type="component" value="Chromosome"/>
</dbReference>
<keyword evidence="1" id="KW-0812">Transmembrane</keyword>
<name>A0A8A3S748_9EURY</name>
<gene>
    <name evidence="2" type="ORF">RJ40_10890</name>
</gene>
<dbReference type="InterPro" id="IPR043826">
    <property type="entry name" value="DUF5803"/>
</dbReference>
<sequence>MSTPDRDRGHRACLALCLALIIALAVPVSALDATFEVLPGGEAYQGAVTLVNESEYSFWKPGYLGETVSLEVRNVTVSGECGTNCTYSWKDKNTVSFQQGNVTVGYEADVEARDLQILMTEPSNITVTLPEGLSVSNPLLGWTSTGAAVTEEENGTTTIQWEKTVFAEARYYDPGQERLLYIFGSIWLTVAVVLLFPYLLLRRQKPPEIPPPEGP</sequence>
<keyword evidence="1" id="KW-1133">Transmembrane helix</keyword>
<proteinExistence type="predicted"/>
<dbReference type="EMBL" id="CP036172">
    <property type="protein sequence ID" value="QSZ67965.1"/>
    <property type="molecule type" value="Genomic_DNA"/>
</dbReference>
<keyword evidence="1" id="KW-0472">Membrane</keyword>
<dbReference type="GeneID" id="76424877"/>
<protein>
    <submittedName>
        <fullName evidence="2">Uncharacterized protein</fullName>
    </submittedName>
</protein>
<reference evidence="2" key="1">
    <citation type="journal article" date="2001" name="Int. J. Syst. Evol. Microbiol.">
        <title>Methanofollis aquaemaris sp. nov., a methanogen isolated from an aquaculture fish pond.</title>
        <authorList>
            <person name="Lai M.C."/>
            <person name="Chen S.C."/>
        </authorList>
    </citation>
    <scope>NUCLEOTIDE SEQUENCE</scope>
    <source>
        <strain evidence="2">N2F9704</strain>
    </source>
</reference>
<evidence type="ECO:0000313" key="3">
    <source>
        <dbReference type="Proteomes" id="UP001042704"/>
    </source>
</evidence>
<dbReference type="Pfam" id="PF19119">
    <property type="entry name" value="DUF5803"/>
    <property type="match status" value="1"/>
</dbReference>
<dbReference type="RefSeq" id="WP_265580890.1">
    <property type="nucleotide sequence ID" value="NZ_CP036172.1"/>
</dbReference>
<organism evidence="2 3">
    <name type="scientific">Methanofollis aquaemaris</name>
    <dbReference type="NCBI Taxonomy" id="126734"/>
    <lineage>
        <taxon>Archaea</taxon>
        <taxon>Methanobacteriati</taxon>
        <taxon>Methanobacteriota</taxon>
        <taxon>Stenosarchaea group</taxon>
        <taxon>Methanomicrobia</taxon>
        <taxon>Methanomicrobiales</taxon>
        <taxon>Methanomicrobiaceae</taxon>
        <taxon>Methanofollis</taxon>
    </lineage>
</organism>
<feature type="transmembrane region" description="Helical" evidence="1">
    <location>
        <begin position="179"/>
        <end position="201"/>
    </location>
</feature>
<reference evidence="2" key="2">
    <citation type="submission" date="2019-02" db="EMBL/GenBank/DDBJ databases">
        <authorList>
            <person name="Chen S.-C."/>
            <person name="Chien H.-H."/>
            <person name="Lai M.-C."/>
        </authorList>
    </citation>
    <scope>NUCLEOTIDE SEQUENCE</scope>
    <source>
        <strain evidence="2">N2F9704</strain>
    </source>
</reference>
<evidence type="ECO:0000313" key="2">
    <source>
        <dbReference type="EMBL" id="QSZ67965.1"/>
    </source>
</evidence>
<dbReference type="KEGG" id="maqe:RJ40_10890"/>
<dbReference type="AlphaFoldDB" id="A0A8A3S748"/>
<accession>A0A8A3S748</accession>
<evidence type="ECO:0000256" key="1">
    <source>
        <dbReference type="SAM" id="Phobius"/>
    </source>
</evidence>